<sequence>MCILNIKRSGRKIKLTPGNVFEVEAVKNRLHYGIWDTFEQEQEHTGFATGGTSLSQTVTRGLTDSGIDPQNEKAKYPESLHADARRPTH</sequence>
<proteinExistence type="predicted"/>
<feature type="compositionally biased region" description="Polar residues" evidence="1">
    <location>
        <begin position="50"/>
        <end position="62"/>
    </location>
</feature>
<feature type="compositionally biased region" description="Basic and acidic residues" evidence="1">
    <location>
        <begin position="70"/>
        <end position="89"/>
    </location>
</feature>
<dbReference type="EMBL" id="VEVO01000004">
    <property type="protein sequence ID" value="KAF0043087.1"/>
    <property type="molecule type" value="Genomic_DNA"/>
</dbReference>
<organism evidence="2 3">
    <name type="scientific">Scophthalmus maximus</name>
    <name type="common">Turbot</name>
    <name type="synonym">Psetta maxima</name>
    <dbReference type="NCBI Taxonomy" id="52904"/>
    <lineage>
        <taxon>Eukaryota</taxon>
        <taxon>Metazoa</taxon>
        <taxon>Chordata</taxon>
        <taxon>Craniata</taxon>
        <taxon>Vertebrata</taxon>
        <taxon>Euteleostomi</taxon>
        <taxon>Actinopterygii</taxon>
        <taxon>Neopterygii</taxon>
        <taxon>Teleostei</taxon>
        <taxon>Neoteleostei</taxon>
        <taxon>Acanthomorphata</taxon>
        <taxon>Carangaria</taxon>
        <taxon>Pleuronectiformes</taxon>
        <taxon>Pleuronectoidei</taxon>
        <taxon>Scophthalmidae</taxon>
        <taxon>Scophthalmus</taxon>
    </lineage>
</organism>
<feature type="region of interest" description="Disordered" evidence="1">
    <location>
        <begin position="46"/>
        <end position="89"/>
    </location>
</feature>
<evidence type="ECO:0000256" key="1">
    <source>
        <dbReference type="SAM" id="MobiDB-lite"/>
    </source>
</evidence>
<accession>A0A6A4T9M4</accession>
<gene>
    <name evidence="2" type="ORF">F2P81_004424</name>
</gene>
<protein>
    <submittedName>
        <fullName evidence="2">Uncharacterized protein</fullName>
    </submittedName>
</protein>
<evidence type="ECO:0000313" key="3">
    <source>
        <dbReference type="Proteomes" id="UP000438429"/>
    </source>
</evidence>
<name>A0A6A4T9M4_SCOMX</name>
<evidence type="ECO:0000313" key="2">
    <source>
        <dbReference type="EMBL" id="KAF0043087.1"/>
    </source>
</evidence>
<dbReference type="AlphaFoldDB" id="A0A6A4T9M4"/>
<comment type="caution">
    <text evidence="2">The sequence shown here is derived from an EMBL/GenBank/DDBJ whole genome shotgun (WGS) entry which is preliminary data.</text>
</comment>
<reference evidence="2 3" key="1">
    <citation type="submission" date="2019-06" db="EMBL/GenBank/DDBJ databases">
        <title>Draft genomes of female and male turbot (Scophthalmus maximus).</title>
        <authorList>
            <person name="Xu H."/>
            <person name="Xu X.-W."/>
            <person name="Shao C."/>
            <person name="Chen S."/>
        </authorList>
    </citation>
    <scope>NUCLEOTIDE SEQUENCE [LARGE SCALE GENOMIC DNA]</scope>
    <source>
        <strain evidence="2">Ysfricsl-2016a</strain>
        <tissue evidence="2">Blood</tissue>
    </source>
</reference>
<dbReference type="Proteomes" id="UP000438429">
    <property type="component" value="Unassembled WGS sequence"/>
</dbReference>